<evidence type="ECO:0000259" key="1">
    <source>
        <dbReference type="Pfam" id="PF01261"/>
    </source>
</evidence>
<dbReference type="InterPro" id="IPR050312">
    <property type="entry name" value="IolE/XylAMocC-like"/>
</dbReference>
<protein>
    <recommendedName>
        <fullName evidence="1">Xylose isomerase-like TIM barrel domain-containing protein</fullName>
    </recommendedName>
</protein>
<dbReference type="InterPro" id="IPR013022">
    <property type="entry name" value="Xyl_isomerase-like_TIM-brl"/>
</dbReference>
<dbReference type="PROSITE" id="PS51257">
    <property type="entry name" value="PROKAR_LIPOPROTEIN"/>
    <property type="match status" value="1"/>
</dbReference>
<dbReference type="InterPro" id="IPR006311">
    <property type="entry name" value="TAT_signal"/>
</dbReference>
<dbReference type="AlphaFoldDB" id="A0A381N5J2"/>
<dbReference type="PANTHER" id="PTHR12110">
    <property type="entry name" value="HYDROXYPYRUVATE ISOMERASE"/>
    <property type="match status" value="1"/>
</dbReference>
<dbReference type="SUPFAM" id="SSF51658">
    <property type="entry name" value="Xylose isomerase-like"/>
    <property type="match status" value="1"/>
</dbReference>
<dbReference type="Gene3D" id="3.20.20.150">
    <property type="entry name" value="Divalent-metal-dependent TIM barrel enzymes"/>
    <property type="match status" value="1"/>
</dbReference>
<dbReference type="PANTHER" id="PTHR12110:SF53">
    <property type="entry name" value="BLR5974 PROTEIN"/>
    <property type="match status" value="1"/>
</dbReference>
<evidence type="ECO:0000313" key="2">
    <source>
        <dbReference type="EMBL" id="SUZ49719.1"/>
    </source>
</evidence>
<proteinExistence type="predicted"/>
<dbReference type="EMBL" id="UINC01000132">
    <property type="protein sequence ID" value="SUZ49719.1"/>
    <property type="molecule type" value="Genomic_DNA"/>
</dbReference>
<organism evidence="2">
    <name type="scientific">marine metagenome</name>
    <dbReference type="NCBI Taxonomy" id="408172"/>
    <lineage>
        <taxon>unclassified sequences</taxon>
        <taxon>metagenomes</taxon>
        <taxon>ecological metagenomes</taxon>
    </lineage>
</organism>
<accession>A0A381N5J2</accession>
<dbReference type="InterPro" id="IPR036237">
    <property type="entry name" value="Xyl_isomerase-like_sf"/>
</dbReference>
<dbReference type="PROSITE" id="PS51318">
    <property type="entry name" value="TAT"/>
    <property type="match status" value="1"/>
</dbReference>
<sequence length="316" mass="34975">METRREFLKKSAAIAGGVSVMGLGASSLSSCNSSNIPLFKISLAEWSLNKGMRSGEIPHLDFAKIAKRNFGIDAIEYVNQLFADKSGGSGEYIKEMKNIADAEGVKSLLIMCDGEGYLGDPNNSERTQAVENHYRWVEAAKYLGCHSIRVNAQSKGEYDEQMKLAADGLSRLTEYGAKNNINIIVENHGGLSSNGKWLSGVMEMVNHPHCGTLPDFGNFYLGTWDEKGKEWYDRYLGVTELMPYAKAVSAKSHEFNDDGNEKETDYYKMMKIVLDAGYRGYVGIEYEGPELSEMDGIGATKKLLETVRDKLSGDYS</sequence>
<feature type="domain" description="Xylose isomerase-like TIM barrel" evidence="1">
    <location>
        <begin position="69"/>
        <end position="298"/>
    </location>
</feature>
<reference evidence="2" key="1">
    <citation type="submission" date="2018-05" db="EMBL/GenBank/DDBJ databases">
        <authorList>
            <person name="Lanie J.A."/>
            <person name="Ng W.-L."/>
            <person name="Kazmierczak K.M."/>
            <person name="Andrzejewski T.M."/>
            <person name="Davidsen T.M."/>
            <person name="Wayne K.J."/>
            <person name="Tettelin H."/>
            <person name="Glass J.I."/>
            <person name="Rusch D."/>
            <person name="Podicherti R."/>
            <person name="Tsui H.-C.T."/>
            <person name="Winkler M.E."/>
        </authorList>
    </citation>
    <scope>NUCLEOTIDE SEQUENCE</scope>
</reference>
<dbReference type="Pfam" id="PF01261">
    <property type="entry name" value="AP_endonuc_2"/>
    <property type="match status" value="1"/>
</dbReference>
<name>A0A381N5J2_9ZZZZ</name>
<gene>
    <name evidence="2" type="ORF">METZ01_LOCUS2573</name>
</gene>